<keyword evidence="2" id="KW-1185">Reference proteome</keyword>
<proteinExistence type="predicted"/>
<accession>A0A2K2BG79</accession>
<evidence type="ECO:0000313" key="1">
    <source>
        <dbReference type="EMBL" id="PNT48787.1"/>
    </source>
</evidence>
<dbReference type="EMBL" id="CM009291">
    <property type="protein sequence ID" value="PNT48787.1"/>
    <property type="molecule type" value="Genomic_DNA"/>
</dbReference>
<protein>
    <submittedName>
        <fullName evidence="1">Uncharacterized protein</fullName>
    </submittedName>
</protein>
<dbReference type="InParanoid" id="A0A2K2BG79"/>
<reference evidence="1 2" key="1">
    <citation type="journal article" date="2006" name="Science">
        <title>The genome of black cottonwood, Populus trichocarpa (Torr. &amp; Gray).</title>
        <authorList>
            <person name="Tuskan G.A."/>
            <person name="Difazio S."/>
            <person name="Jansson S."/>
            <person name="Bohlmann J."/>
            <person name="Grigoriev I."/>
            <person name="Hellsten U."/>
            <person name="Putnam N."/>
            <person name="Ralph S."/>
            <person name="Rombauts S."/>
            <person name="Salamov A."/>
            <person name="Schein J."/>
            <person name="Sterck L."/>
            <person name="Aerts A."/>
            <person name="Bhalerao R.R."/>
            <person name="Bhalerao R.P."/>
            <person name="Blaudez D."/>
            <person name="Boerjan W."/>
            <person name="Brun A."/>
            <person name="Brunner A."/>
            <person name="Busov V."/>
            <person name="Campbell M."/>
            <person name="Carlson J."/>
            <person name="Chalot M."/>
            <person name="Chapman J."/>
            <person name="Chen G.L."/>
            <person name="Cooper D."/>
            <person name="Coutinho P.M."/>
            <person name="Couturier J."/>
            <person name="Covert S."/>
            <person name="Cronk Q."/>
            <person name="Cunningham R."/>
            <person name="Davis J."/>
            <person name="Degroeve S."/>
            <person name="Dejardin A."/>
            <person name="Depamphilis C."/>
            <person name="Detter J."/>
            <person name="Dirks B."/>
            <person name="Dubchak I."/>
            <person name="Duplessis S."/>
            <person name="Ehlting J."/>
            <person name="Ellis B."/>
            <person name="Gendler K."/>
            <person name="Goodstein D."/>
            <person name="Gribskov M."/>
            <person name="Grimwood J."/>
            <person name="Groover A."/>
            <person name="Gunter L."/>
            <person name="Hamberger B."/>
            <person name="Heinze B."/>
            <person name="Helariutta Y."/>
            <person name="Henrissat B."/>
            <person name="Holligan D."/>
            <person name="Holt R."/>
            <person name="Huang W."/>
            <person name="Islam-Faridi N."/>
            <person name="Jones S."/>
            <person name="Jones-Rhoades M."/>
            <person name="Jorgensen R."/>
            <person name="Joshi C."/>
            <person name="Kangasjarvi J."/>
            <person name="Karlsson J."/>
            <person name="Kelleher C."/>
            <person name="Kirkpatrick R."/>
            <person name="Kirst M."/>
            <person name="Kohler A."/>
            <person name="Kalluri U."/>
            <person name="Larimer F."/>
            <person name="Leebens-Mack J."/>
            <person name="Leple J.C."/>
            <person name="Locascio P."/>
            <person name="Lou Y."/>
            <person name="Lucas S."/>
            <person name="Martin F."/>
            <person name="Montanini B."/>
            <person name="Napoli C."/>
            <person name="Nelson D.R."/>
            <person name="Nelson C."/>
            <person name="Nieminen K."/>
            <person name="Nilsson O."/>
            <person name="Pereda V."/>
            <person name="Peter G."/>
            <person name="Philippe R."/>
            <person name="Pilate G."/>
            <person name="Poliakov A."/>
            <person name="Razumovskaya J."/>
            <person name="Richardson P."/>
            <person name="Rinaldi C."/>
            <person name="Ritland K."/>
            <person name="Rouze P."/>
            <person name="Ryaboy D."/>
            <person name="Schmutz J."/>
            <person name="Schrader J."/>
            <person name="Segerman B."/>
            <person name="Shin H."/>
            <person name="Siddiqui A."/>
            <person name="Sterky F."/>
            <person name="Terry A."/>
            <person name="Tsai C.J."/>
            <person name="Uberbacher E."/>
            <person name="Unneberg P."/>
            <person name="Vahala J."/>
            <person name="Wall K."/>
            <person name="Wessler S."/>
            <person name="Yang G."/>
            <person name="Yin T."/>
            <person name="Douglas C."/>
            <person name="Marra M."/>
            <person name="Sandberg G."/>
            <person name="Van de Peer Y."/>
            <person name="Rokhsar D."/>
        </authorList>
    </citation>
    <scope>NUCLEOTIDE SEQUENCE [LARGE SCALE GENOMIC DNA]</scope>
    <source>
        <strain evidence="2">cv. Nisqually</strain>
    </source>
</reference>
<organism evidence="1 2">
    <name type="scientific">Populus trichocarpa</name>
    <name type="common">Western balsam poplar</name>
    <name type="synonym">Populus balsamifera subsp. trichocarpa</name>
    <dbReference type="NCBI Taxonomy" id="3694"/>
    <lineage>
        <taxon>Eukaryota</taxon>
        <taxon>Viridiplantae</taxon>
        <taxon>Streptophyta</taxon>
        <taxon>Embryophyta</taxon>
        <taxon>Tracheophyta</taxon>
        <taxon>Spermatophyta</taxon>
        <taxon>Magnoliopsida</taxon>
        <taxon>eudicotyledons</taxon>
        <taxon>Gunneridae</taxon>
        <taxon>Pentapetalae</taxon>
        <taxon>rosids</taxon>
        <taxon>fabids</taxon>
        <taxon>Malpighiales</taxon>
        <taxon>Salicaceae</taxon>
        <taxon>Saliceae</taxon>
        <taxon>Populus</taxon>
    </lineage>
</organism>
<dbReference type="AlphaFoldDB" id="A0A2K2BG79"/>
<dbReference type="Proteomes" id="UP000006729">
    <property type="component" value="Chromosome 2"/>
</dbReference>
<name>A0A2K2BG79_POPTR</name>
<gene>
    <name evidence="1" type="ORF">POPTR_002G095500</name>
</gene>
<sequence length="101" mass="11862">MLNANHDLLLRSWWRTTLALWKCMASKIPRVQTESCLPKFMMQIKLCIILLSCCCLVHSNIDCNICHMVRTWSFSFQSFVTWGWPDYLPVVCHLCLLGQIR</sequence>
<evidence type="ECO:0000313" key="2">
    <source>
        <dbReference type="Proteomes" id="UP000006729"/>
    </source>
</evidence>